<feature type="domain" description="DEAD-box RNA helicase Q" evidence="11">
    <location>
        <begin position="371"/>
        <end position="400"/>
    </location>
</feature>
<organism evidence="12 13">
    <name type="scientific">Nepenthes gracilis</name>
    <name type="common">Slender pitcher plant</name>
    <dbReference type="NCBI Taxonomy" id="150966"/>
    <lineage>
        <taxon>Eukaryota</taxon>
        <taxon>Viridiplantae</taxon>
        <taxon>Streptophyta</taxon>
        <taxon>Embryophyta</taxon>
        <taxon>Tracheophyta</taxon>
        <taxon>Spermatophyta</taxon>
        <taxon>Magnoliopsida</taxon>
        <taxon>eudicotyledons</taxon>
        <taxon>Gunneridae</taxon>
        <taxon>Pentapetalae</taxon>
        <taxon>Caryophyllales</taxon>
        <taxon>Nepenthaceae</taxon>
        <taxon>Nepenthes</taxon>
    </lineage>
</organism>
<evidence type="ECO:0000256" key="5">
    <source>
        <dbReference type="ARBA" id="ARBA00022840"/>
    </source>
</evidence>
<dbReference type="GO" id="GO:0016787">
    <property type="term" value="F:hydrolase activity"/>
    <property type="evidence" value="ECO:0007669"/>
    <property type="project" value="UniProtKB-KW"/>
</dbReference>
<name>A0AAD3TEW0_NEPGR</name>
<evidence type="ECO:0000313" key="13">
    <source>
        <dbReference type="Proteomes" id="UP001279734"/>
    </source>
</evidence>
<evidence type="ECO:0000256" key="4">
    <source>
        <dbReference type="ARBA" id="ARBA00022806"/>
    </source>
</evidence>
<evidence type="ECO:0000259" key="11">
    <source>
        <dbReference type="PROSITE" id="PS51195"/>
    </source>
</evidence>
<dbReference type="GO" id="GO:0003723">
    <property type="term" value="F:RNA binding"/>
    <property type="evidence" value="ECO:0007669"/>
    <property type="project" value="UniProtKB-KW"/>
</dbReference>
<keyword evidence="4" id="KW-0347">Helicase</keyword>
<feature type="short sequence motif" description="Q motif" evidence="7">
    <location>
        <begin position="371"/>
        <end position="400"/>
    </location>
</feature>
<comment type="caution">
    <text evidence="12">The sequence shown here is derived from an EMBL/GenBank/DDBJ whole genome shotgun (WGS) entry which is preliminary data.</text>
</comment>
<dbReference type="CDD" id="cd17963">
    <property type="entry name" value="DEADc_DDX19_DDX25"/>
    <property type="match status" value="1"/>
</dbReference>
<sequence length="777" mass="85718">MLSLSREPSLISSLLPTFGRLFNVDLTVEEGAQMADFTVIAFSKSNPLQEAMAEAMKTTVTVADSTTLKPPQEATPEESGMTVPEDDDTETTVVRSTPQQGAMPEATNARVLVVDSKETDVTTRNAPQEAMQETRATTVPVANSTATDVTTWNLPQETTQEATYATVLVDDCTETTVATQTPREAMPEAMTTTATVVDSTETDATTWTLPQEAYTMVPVVHSLEADVETWNLPREATPEAAYVTVPGVYSTVADDETWNLPEEVTPEATYNTVPVVHSLDADVATWNLPQEAAPVAQASQLAELRCSWNDEANDGPEAAKDAAATADDKVTAELNVGGLTINDDEPVDLFDPDDSIIQAVSAGDTPYASASRFEDLGLSAELLKGLYVTMRFERPSKIQAITLPMILTPPHKNLIAQAHNGSGKTTCFVLGMLSRVDPNLQAPQALCICPTRELALQNLEVLKKMGRHSNITSEAAVQESLDNPAHVPMSKRPPIITQVIVGTPGTIKRWISYKKLSLIYMKILVYDEADHMLAQDGFRDDSLRIMNEIKRSGADSQVLLFSATFNDTVKNFIARTINDYNQLFVRKEELSLEAVKHYKVDCPDELAKVNVIKDRILDLGEKVGQTIIFVRTRNSATMLHNALVNFGFEVTTIQGARSNEERDLIVKEFKDGLTHVLISTDLLARGFDQSQVNLIVNYELPTKYYSRTEPDHEVYLHRVGRAGRFGRKGAVFNLLCDDRERLLMQEIEQHFRIKVSQVGSWDSDEDFKAALKEAKLL</sequence>
<dbReference type="InterPro" id="IPR014014">
    <property type="entry name" value="RNA_helicase_DEAD_Q_motif"/>
</dbReference>
<keyword evidence="2" id="KW-0547">Nucleotide-binding</keyword>
<dbReference type="GO" id="GO:0005524">
    <property type="term" value="F:ATP binding"/>
    <property type="evidence" value="ECO:0007669"/>
    <property type="project" value="UniProtKB-KW"/>
</dbReference>
<dbReference type="CDD" id="cd18787">
    <property type="entry name" value="SF2_C_DEAD"/>
    <property type="match status" value="1"/>
</dbReference>
<accession>A0AAD3TEW0</accession>
<feature type="region of interest" description="Disordered" evidence="8">
    <location>
        <begin position="64"/>
        <end position="88"/>
    </location>
</feature>
<dbReference type="Gene3D" id="3.40.50.300">
    <property type="entry name" value="P-loop containing nucleotide triphosphate hydrolases"/>
    <property type="match status" value="2"/>
</dbReference>
<gene>
    <name evidence="12" type="ORF">Nepgr_030588</name>
</gene>
<keyword evidence="6" id="KW-0694">RNA-binding</keyword>
<evidence type="ECO:0000256" key="6">
    <source>
        <dbReference type="ARBA" id="ARBA00022884"/>
    </source>
</evidence>
<dbReference type="PANTHER" id="PTHR47958">
    <property type="entry name" value="ATP-DEPENDENT RNA HELICASE DBP3"/>
    <property type="match status" value="1"/>
</dbReference>
<dbReference type="PROSITE" id="PS51192">
    <property type="entry name" value="HELICASE_ATP_BIND_1"/>
    <property type="match status" value="1"/>
</dbReference>
<dbReference type="AlphaFoldDB" id="A0AAD3TEW0"/>
<evidence type="ECO:0000256" key="3">
    <source>
        <dbReference type="ARBA" id="ARBA00022801"/>
    </source>
</evidence>
<keyword evidence="3" id="KW-0378">Hydrolase</keyword>
<feature type="region of interest" description="Disordered" evidence="8">
    <location>
        <begin position="119"/>
        <end position="139"/>
    </location>
</feature>
<evidence type="ECO:0000259" key="9">
    <source>
        <dbReference type="PROSITE" id="PS51192"/>
    </source>
</evidence>
<proteinExistence type="predicted"/>
<dbReference type="EMBL" id="BSYO01000035">
    <property type="protein sequence ID" value="GMH28745.1"/>
    <property type="molecule type" value="Genomic_DNA"/>
</dbReference>
<evidence type="ECO:0000259" key="10">
    <source>
        <dbReference type="PROSITE" id="PS51194"/>
    </source>
</evidence>
<dbReference type="SMART" id="SM00490">
    <property type="entry name" value="HELICc"/>
    <property type="match status" value="1"/>
</dbReference>
<evidence type="ECO:0000256" key="7">
    <source>
        <dbReference type="PROSITE-ProRule" id="PRU00552"/>
    </source>
</evidence>
<dbReference type="InterPro" id="IPR014001">
    <property type="entry name" value="Helicase_ATP-bd"/>
</dbReference>
<dbReference type="InterPro" id="IPR027417">
    <property type="entry name" value="P-loop_NTPase"/>
</dbReference>
<evidence type="ECO:0000313" key="12">
    <source>
        <dbReference type="EMBL" id="GMH28745.1"/>
    </source>
</evidence>
<evidence type="ECO:0000256" key="2">
    <source>
        <dbReference type="ARBA" id="ARBA00022741"/>
    </source>
</evidence>
<reference evidence="12" key="1">
    <citation type="submission" date="2023-05" db="EMBL/GenBank/DDBJ databases">
        <title>Nepenthes gracilis genome sequencing.</title>
        <authorList>
            <person name="Fukushima K."/>
        </authorList>
    </citation>
    <scope>NUCLEOTIDE SEQUENCE</scope>
    <source>
        <strain evidence="12">SING2019-196</strain>
    </source>
</reference>
<evidence type="ECO:0000256" key="1">
    <source>
        <dbReference type="ARBA" id="ARBA00012552"/>
    </source>
</evidence>
<dbReference type="Proteomes" id="UP001279734">
    <property type="component" value="Unassembled WGS sequence"/>
</dbReference>
<dbReference type="InterPro" id="IPR001650">
    <property type="entry name" value="Helicase_C-like"/>
</dbReference>
<dbReference type="InterPro" id="IPR011545">
    <property type="entry name" value="DEAD/DEAH_box_helicase_dom"/>
</dbReference>
<protein>
    <recommendedName>
        <fullName evidence="1">RNA helicase</fullName>
        <ecNumber evidence="1">3.6.4.13</ecNumber>
    </recommendedName>
</protein>
<dbReference type="PROSITE" id="PS51195">
    <property type="entry name" value="Q_MOTIF"/>
    <property type="match status" value="1"/>
</dbReference>
<dbReference type="GO" id="GO:0003724">
    <property type="term" value="F:RNA helicase activity"/>
    <property type="evidence" value="ECO:0007669"/>
    <property type="project" value="UniProtKB-EC"/>
</dbReference>
<dbReference type="SMART" id="SM00487">
    <property type="entry name" value="DEXDc"/>
    <property type="match status" value="1"/>
</dbReference>
<dbReference type="Pfam" id="PF00270">
    <property type="entry name" value="DEAD"/>
    <property type="match status" value="1"/>
</dbReference>
<dbReference type="EC" id="3.6.4.13" evidence="1"/>
<feature type="domain" description="Helicase ATP-binding" evidence="9">
    <location>
        <begin position="405"/>
        <end position="583"/>
    </location>
</feature>
<dbReference type="PROSITE" id="PS51194">
    <property type="entry name" value="HELICASE_CTER"/>
    <property type="match status" value="1"/>
</dbReference>
<keyword evidence="5" id="KW-0067">ATP-binding</keyword>
<dbReference type="SUPFAM" id="SSF52540">
    <property type="entry name" value="P-loop containing nucleoside triphosphate hydrolases"/>
    <property type="match status" value="1"/>
</dbReference>
<evidence type="ECO:0000256" key="8">
    <source>
        <dbReference type="SAM" id="MobiDB-lite"/>
    </source>
</evidence>
<keyword evidence="13" id="KW-1185">Reference proteome</keyword>
<feature type="domain" description="Helicase C-terminal" evidence="10">
    <location>
        <begin position="611"/>
        <end position="766"/>
    </location>
</feature>
<dbReference type="Pfam" id="PF00271">
    <property type="entry name" value="Helicase_C"/>
    <property type="match status" value="1"/>
</dbReference>